<protein>
    <submittedName>
        <fullName evidence="1">Uncharacterized protein</fullName>
    </submittedName>
</protein>
<reference evidence="1" key="1">
    <citation type="submission" date="2020-10" db="EMBL/GenBank/DDBJ databases">
        <authorList>
            <person name="Gilroy R."/>
        </authorList>
    </citation>
    <scope>NUCLEOTIDE SEQUENCE</scope>
    <source>
        <strain evidence="1">2889</strain>
    </source>
</reference>
<organism evidence="1 2">
    <name type="scientific">Candidatus Pullibacteroides excrementavium</name>
    <dbReference type="NCBI Taxonomy" id="2840905"/>
    <lineage>
        <taxon>Bacteria</taxon>
        <taxon>Pseudomonadati</taxon>
        <taxon>Bacteroidota</taxon>
        <taxon>Bacteroidia</taxon>
        <taxon>Bacteroidales</taxon>
        <taxon>Candidatus Pullibacteroides</taxon>
    </lineage>
</organism>
<sequence>MKSEERQFLIESLCEDLVPMIMDKYGLSDKAAIKKLYTSSTFSKLEDPETGLYYQSPVYLFDMLKEEFDADIVDSSKESLKS</sequence>
<accession>A0A9D9DTU9</accession>
<comment type="caution">
    <text evidence="1">The sequence shown here is derived from an EMBL/GenBank/DDBJ whole genome shotgun (WGS) entry which is preliminary data.</text>
</comment>
<evidence type="ECO:0000313" key="2">
    <source>
        <dbReference type="Proteomes" id="UP000823612"/>
    </source>
</evidence>
<evidence type="ECO:0000313" key="1">
    <source>
        <dbReference type="EMBL" id="MBO8432331.1"/>
    </source>
</evidence>
<dbReference type="AlphaFoldDB" id="A0A9D9DTU9"/>
<proteinExistence type="predicted"/>
<gene>
    <name evidence="1" type="ORF">IAB08_03425</name>
</gene>
<dbReference type="EMBL" id="JADIMZ010000049">
    <property type="protein sequence ID" value="MBO8432331.1"/>
    <property type="molecule type" value="Genomic_DNA"/>
</dbReference>
<reference evidence="1" key="2">
    <citation type="journal article" date="2021" name="PeerJ">
        <title>Extensive microbial diversity within the chicken gut microbiome revealed by metagenomics and culture.</title>
        <authorList>
            <person name="Gilroy R."/>
            <person name="Ravi A."/>
            <person name="Getino M."/>
            <person name="Pursley I."/>
            <person name="Horton D.L."/>
            <person name="Alikhan N.F."/>
            <person name="Baker D."/>
            <person name="Gharbi K."/>
            <person name="Hall N."/>
            <person name="Watson M."/>
            <person name="Adriaenssens E.M."/>
            <person name="Foster-Nyarko E."/>
            <person name="Jarju S."/>
            <person name="Secka A."/>
            <person name="Antonio M."/>
            <person name="Oren A."/>
            <person name="Chaudhuri R.R."/>
            <person name="La Ragione R."/>
            <person name="Hildebrand F."/>
            <person name="Pallen M.J."/>
        </authorList>
    </citation>
    <scope>NUCLEOTIDE SEQUENCE</scope>
    <source>
        <strain evidence="1">2889</strain>
    </source>
</reference>
<name>A0A9D9DTU9_9BACT</name>
<dbReference type="Proteomes" id="UP000823612">
    <property type="component" value="Unassembled WGS sequence"/>
</dbReference>